<evidence type="ECO:0000256" key="4">
    <source>
        <dbReference type="ARBA" id="ARBA00022679"/>
    </source>
</evidence>
<dbReference type="Gene3D" id="3.40.50.2300">
    <property type="match status" value="1"/>
</dbReference>
<dbReference type="Pfam" id="PF00512">
    <property type="entry name" value="HisKA"/>
    <property type="match status" value="1"/>
</dbReference>
<dbReference type="InterPro" id="IPR036890">
    <property type="entry name" value="HATPase_C_sf"/>
</dbReference>
<organism evidence="13 14">
    <name type="scientific">Candidatus Thermokryptus mobilis</name>
    <dbReference type="NCBI Taxonomy" id="1643428"/>
    <lineage>
        <taxon>Bacteria</taxon>
        <taxon>Pseudomonadati</taxon>
        <taxon>Candidatus Kryptoniota</taxon>
        <taxon>Candidatus Thermokryptus</taxon>
    </lineage>
</organism>
<dbReference type="SUPFAM" id="SSF47384">
    <property type="entry name" value="Homodimeric domain of signal transducing histidine kinase"/>
    <property type="match status" value="1"/>
</dbReference>
<feature type="transmembrane region" description="Helical" evidence="8">
    <location>
        <begin position="122"/>
        <end position="141"/>
    </location>
</feature>
<dbReference type="InterPro" id="IPR004358">
    <property type="entry name" value="Sig_transdc_His_kin-like_C"/>
</dbReference>
<dbReference type="SMART" id="SM00387">
    <property type="entry name" value="HATPase_c"/>
    <property type="match status" value="1"/>
</dbReference>
<dbReference type="InterPro" id="IPR029016">
    <property type="entry name" value="GAF-like_dom_sf"/>
</dbReference>
<evidence type="ECO:0000256" key="3">
    <source>
        <dbReference type="ARBA" id="ARBA00022553"/>
    </source>
</evidence>
<feature type="transmembrane region" description="Helical" evidence="8">
    <location>
        <begin position="82"/>
        <end position="110"/>
    </location>
</feature>
<feature type="domain" description="PAS" evidence="11">
    <location>
        <begin position="674"/>
        <end position="742"/>
    </location>
</feature>
<dbReference type="Pfam" id="PF13426">
    <property type="entry name" value="PAS_9"/>
    <property type="match status" value="1"/>
</dbReference>
<dbReference type="InterPro" id="IPR003594">
    <property type="entry name" value="HATPase_dom"/>
</dbReference>
<evidence type="ECO:0000256" key="8">
    <source>
        <dbReference type="SAM" id="Phobius"/>
    </source>
</evidence>
<keyword evidence="14" id="KW-1185">Reference proteome</keyword>
<dbReference type="CDD" id="cd00130">
    <property type="entry name" value="PAS"/>
    <property type="match status" value="2"/>
</dbReference>
<evidence type="ECO:0000313" key="13">
    <source>
        <dbReference type="EMBL" id="CUU02416.1"/>
    </source>
</evidence>
<feature type="domain" description="PAC" evidence="12">
    <location>
        <begin position="747"/>
        <end position="799"/>
    </location>
</feature>
<keyword evidence="8" id="KW-0472">Membrane</keyword>
<dbReference type="InterPro" id="IPR003661">
    <property type="entry name" value="HisK_dim/P_dom"/>
</dbReference>
<keyword evidence="7" id="KW-0175">Coiled coil</keyword>
<name>A0A0S4MTV1_9BACT</name>
<evidence type="ECO:0000259" key="9">
    <source>
        <dbReference type="PROSITE" id="PS50109"/>
    </source>
</evidence>
<dbReference type="SMART" id="SM00065">
    <property type="entry name" value="GAF"/>
    <property type="match status" value="2"/>
</dbReference>
<dbReference type="EC" id="2.7.13.3" evidence="2"/>
<evidence type="ECO:0000259" key="12">
    <source>
        <dbReference type="PROSITE" id="PS50113"/>
    </source>
</evidence>
<dbReference type="PANTHER" id="PTHR43304:SF1">
    <property type="entry name" value="PAC DOMAIN-CONTAINING PROTEIN"/>
    <property type="match status" value="1"/>
</dbReference>
<dbReference type="InterPro" id="IPR000014">
    <property type="entry name" value="PAS"/>
</dbReference>
<dbReference type="Gene3D" id="1.10.287.130">
    <property type="match status" value="1"/>
</dbReference>
<dbReference type="SUPFAM" id="SSF52172">
    <property type="entry name" value="CheY-like"/>
    <property type="match status" value="1"/>
</dbReference>
<keyword evidence="3 6" id="KW-0597">Phosphoprotein</keyword>
<evidence type="ECO:0000259" key="10">
    <source>
        <dbReference type="PROSITE" id="PS50110"/>
    </source>
</evidence>
<dbReference type="Gene3D" id="3.30.565.10">
    <property type="entry name" value="Histidine kinase-like ATPase, C-terminal domain"/>
    <property type="match status" value="1"/>
</dbReference>
<protein>
    <recommendedName>
        <fullName evidence="2">histidine kinase</fullName>
        <ecNumber evidence="2">2.7.13.3</ecNumber>
    </recommendedName>
</protein>
<dbReference type="SMART" id="SM00448">
    <property type="entry name" value="REC"/>
    <property type="match status" value="1"/>
</dbReference>
<dbReference type="InterPro" id="IPR011006">
    <property type="entry name" value="CheY-like_superfamily"/>
</dbReference>
<evidence type="ECO:0000256" key="1">
    <source>
        <dbReference type="ARBA" id="ARBA00000085"/>
    </source>
</evidence>
<dbReference type="SMART" id="SM00086">
    <property type="entry name" value="PAC"/>
    <property type="match status" value="2"/>
</dbReference>
<feature type="coiled-coil region" evidence="7">
    <location>
        <begin position="832"/>
        <end position="859"/>
    </location>
</feature>
<keyword evidence="4" id="KW-0808">Transferase</keyword>
<dbReference type="Pfam" id="PF01590">
    <property type="entry name" value="GAF"/>
    <property type="match status" value="2"/>
</dbReference>
<gene>
    <name evidence="13" type="ORF">JGI1_00483</name>
</gene>
<comment type="catalytic activity">
    <reaction evidence="1">
        <text>ATP + protein L-histidine = ADP + protein N-phospho-L-histidine.</text>
        <dbReference type="EC" id="2.7.13.3"/>
    </reaction>
</comment>
<dbReference type="PROSITE" id="PS50110">
    <property type="entry name" value="RESPONSE_REGULATORY"/>
    <property type="match status" value="1"/>
</dbReference>
<dbReference type="Proteomes" id="UP000320623">
    <property type="component" value="Unassembled WGS sequence"/>
</dbReference>
<evidence type="ECO:0000256" key="6">
    <source>
        <dbReference type="PROSITE-ProRule" id="PRU00169"/>
    </source>
</evidence>
<keyword evidence="5" id="KW-0418">Kinase</keyword>
<feature type="modified residue" description="4-aspartylphosphate" evidence="6">
    <location>
        <position position="1107"/>
    </location>
</feature>
<dbReference type="InterPro" id="IPR035965">
    <property type="entry name" value="PAS-like_dom_sf"/>
</dbReference>
<dbReference type="InterPro" id="IPR052162">
    <property type="entry name" value="Sensor_kinase/Photoreceptor"/>
</dbReference>
<dbReference type="GO" id="GO:0000155">
    <property type="term" value="F:phosphorelay sensor kinase activity"/>
    <property type="evidence" value="ECO:0007669"/>
    <property type="project" value="InterPro"/>
</dbReference>
<feature type="transmembrane region" description="Helical" evidence="8">
    <location>
        <begin position="162"/>
        <end position="181"/>
    </location>
</feature>
<dbReference type="NCBIfam" id="TIGR00229">
    <property type="entry name" value="sensory_box"/>
    <property type="match status" value="2"/>
</dbReference>
<dbReference type="SUPFAM" id="SSF55874">
    <property type="entry name" value="ATPase domain of HSP90 chaperone/DNA topoisomerase II/histidine kinase"/>
    <property type="match status" value="1"/>
</dbReference>
<evidence type="ECO:0000313" key="14">
    <source>
        <dbReference type="Proteomes" id="UP000320623"/>
    </source>
</evidence>
<evidence type="ECO:0000256" key="5">
    <source>
        <dbReference type="ARBA" id="ARBA00022777"/>
    </source>
</evidence>
<reference evidence="14" key="1">
    <citation type="submission" date="2015-11" db="EMBL/GenBank/DDBJ databases">
        <authorList>
            <person name="Varghese N."/>
        </authorList>
    </citation>
    <scope>NUCLEOTIDE SEQUENCE [LARGE SCALE GENOMIC DNA]</scope>
</reference>
<dbReference type="Pfam" id="PF08447">
    <property type="entry name" value="PAS_3"/>
    <property type="match status" value="1"/>
</dbReference>
<dbReference type="SUPFAM" id="SSF55785">
    <property type="entry name" value="PYP-like sensor domain (PAS domain)"/>
    <property type="match status" value="2"/>
</dbReference>
<feature type="domain" description="Histidine kinase" evidence="9">
    <location>
        <begin position="812"/>
        <end position="1034"/>
    </location>
</feature>
<dbReference type="Pfam" id="PF00072">
    <property type="entry name" value="Response_reg"/>
    <property type="match status" value="1"/>
</dbReference>
<dbReference type="InterPro" id="IPR005467">
    <property type="entry name" value="His_kinase_dom"/>
</dbReference>
<evidence type="ECO:0000256" key="7">
    <source>
        <dbReference type="SAM" id="Coils"/>
    </source>
</evidence>
<feature type="transmembrane region" description="Helical" evidence="8">
    <location>
        <begin position="20"/>
        <end position="37"/>
    </location>
</feature>
<dbReference type="InterPro" id="IPR013655">
    <property type="entry name" value="PAS_fold_3"/>
</dbReference>
<keyword evidence="8" id="KW-1133">Transmembrane helix</keyword>
<dbReference type="InterPro" id="IPR000700">
    <property type="entry name" value="PAS-assoc_C"/>
</dbReference>
<keyword evidence="8" id="KW-0812">Transmembrane</keyword>
<dbReference type="InterPro" id="IPR001610">
    <property type="entry name" value="PAC"/>
</dbReference>
<evidence type="ECO:0000256" key="2">
    <source>
        <dbReference type="ARBA" id="ARBA00012438"/>
    </source>
</evidence>
<feature type="transmembrane region" description="Helical" evidence="8">
    <location>
        <begin position="43"/>
        <end position="61"/>
    </location>
</feature>
<dbReference type="EMBL" id="FAOO01000003">
    <property type="protein sequence ID" value="CUU02416.1"/>
    <property type="molecule type" value="Genomic_DNA"/>
</dbReference>
<dbReference type="PRINTS" id="PR00344">
    <property type="entry name" value="BCTRLSENSOR"/>
</dbReference>
<dbReference type="Pfam" id="PF02518">
    <property type="entry name" value="HATPase_c"/>
    <property type="match status" value="1"/>
</dbReference>
<dbReference type="Gene3D" id="3.30.450.20">
    <property type="entry name" value="PAS domain"/>
    <property type="match status" value="2"/>
</dbReference>
<accession>A0A0S4MTV1</accession>
<dbReference type="PROSITE" id="PS50112">
    <property type="entry name" value="PAS"/>
    <property type="match status" value="2"/>
</dbReference>
<evidence type="ECO:0000259" key="11">
    <source>
        <dbReference type="PROSITE" id="PS50112"/>
    </source>
</evidence>
<feature type="domain" description="PAS" evidence="11">
    <location>
        <begin position="369"/>
        <end position="441"/>
    </location>
</feature>
<dbReference type="PROSITE" id="PS50109">
    <property type="entry name" value="HIS_KIN"/>
    <property type="match status" value="1"/>
</dbReference>
<dbReference type="SMART" id="SM00091">
    <property type="entry name" value="PAS"/>
    <property type="match status" value="2"/>
</dbReference>
<proteinExistence type="predicted"/>
<dbReference type="SUPFAM" id="SSF55781">
    <property type="entry name" value="GAF domain-like"/>
    <property type="match status" value="2"/>
</dbReference>
<feature type="domain" description="PAC" evidence="12">
    <location>
        <begin position="445"/>
        <end position="497"/>
    </location>
</feature>
<dbReference type="CDD" id="cd00082">
    <property type="entry name" value="HisKA"/>
    <property type="match status" value="1"/>
</dbReference>
<feature type="domain" description="Response regulatory" evidence="10">
    <location>
        <begin position="1056"/>
        <end position="1169"/>
    </location>
</feature>
<dbReference type="Gene3D" id="3.30.450.40">
    <property type="match status" value="2"/>
</dbReference>
<dbReference type="InterPro" id="IPR003018">
    <property type="entry name" value="GAF"/>
</dbReference>
<dbReference type="InterPro" id="IPR001789">
    <property type="entry name" value="Sig_transdc_resp-reg_receiver"/>
</dbReference>
<sequence>MKQPPPKLNEFSDFACDYSVKARAIASVSIAITFIVLDRIFKFGLPVNVYIALAIFEALINQPFKFLRKLFKAKDKLLLATNLIDIIVISIAVYFAGGITFLFSGFLYLIVITFNGITTGSARAFLLAVASSIAVSTLFLLEKFGIKYTTPFTLSIPEVIQIVLLASYILIFMLFASLVHIPSKKLITEVEERKKIEDKLTRQLLAVESLYNLTNLIFRTETTEEFYRQVVSEIVKILKVDRASILTIDPDGVMRFKAWIGLSENYRKAVEGHSPWKPDEANPQPILIANVREDKTLDENLKKVILTEGIEAIAFVPLVYGGKLFGKFMLYYNQPHEFTYDEISLAQTVAIQISLTLWKKLTEIDLLNWKSKFEKIISATKEVTYEWDIEKDETIWEGDVETIFGVSKDDINLGKYRWRDFIHPDDIGALTLKIKDALEGNLSVFEAEYRIKTRDGRVKYCLDYAYITRDEKGKAIKTFGIIFDISQIKEAEQKLLKREQVLKAINYSAGVLLKTINWESEIDNLLGEIGKALEVSSVFIFKNQQNADLITGLAFKWYSSDLMRKVEDVQLQNISYKLAGFDRWVNVLANHGLIYGVVKDMPFREYLFLSILGVKSIAVAPIFVGGKWWGFVSFNDCENEKTWEITEIDAIKTFADILGIAIQRSETEKFLRESEQKYRKLFEDSKDPIYISTPEGRLLDVNQAFVELFGYSSKEEILKVDIATELYQNPEDRKKNLEAVEKQGYVKDYELHLKTKDGKKLIVYDTATPIYDENGNIIAYQGILRDVTRVKTLEQQLIHSQKMEALGKLSAQLAHDINNALTVILGNTQLARRLLTQDIEKAKEKLNEVEQTIRKTADFTKKFLIFSREQPTEMKVIDLNTVVNDFAKVMLKALRENIKMELILAPKLPNVKVDPALINQLLLNLILNAQEAISDAGKIIVETYHRVIDEEYCKFNIEAKPGEYVVLSVTDTGVGIDKSIINKIFEPFFTTKQGGTGLGLSIVYGIVKAHNGFINVYSEVGQGTTFRVYLPAVHEEEQEEQAKIEKPAEIRGGNETILVAEDEEKLKATVYDILTGLGYKVYTAGNGLEAVEIFREKSEEIDLVLLDIVMPILSGYDAMKEIVKIKPGVKIIFATGYSLNGLNVNVEGFDLIQKPYSYETIAIKVREVLDRKV</sequence>
<dbReference type="InterPro" id="IPR036097">
    <property type="entry name" value="HisK_dim/P_sf"/>
</dbReference>
<dbReference type="SMART" id="SM00388">
    <property type="entry name" value="HisKA"/>
    <property type="match status" value="1"/>
</dbReference>
<dbReference type="AlphaFoldDB" id="A0A0S4MTV1"/>
<dbReference type="PROSITE" id="PS50113">
    <property type="entry name" value="PAC"/>
    <property type="match status" value="2"/>
</dbReference>
<dbReference type="STRING" id="1643428.GCA_001442855_00469"/>
<dbReference type="PANTHER" id="PTHR43304">
    <property type="entry name" value="PHYTOCHROME-LIKE PROTEIN CPH1"/>
    <property type="match status" value="1"/>
</dbReference>